<proteinExistence type="inferred from homology"/>
<evidence type="ECO:0000256" key="5">
    <source>
        <dbReference type="ARBA" id="ARBA00022603"/>
    </source>
</evidence>
<dbReference type="Proteomes" id="UP000472277">
    <property type="component" value="Chromosome 21"/>
</dbReference>
<organism evidence="13 14">
    <name type="scientific">Salmo trutta</name>
    <name type="common">Brown trout</name>
    <dbReference type="NCBI Taxonomy" id="8032"/>
    <lineage>
        <taxon>Eukaryota</taxon>
        <taxon>Metazoa</taxon>
        <taxon>Chordata</taxon>
        <taxon>Craniata</taxon>
        <taxon>Vertebrata</taxon>
        <taxon>Euteleostomi</taxon>
        <taxon>Actinopterygii</taxon>
        <taxon>Neopterygii</taxon>
        <taxon>Teleostei</taxon>
        <taxon>Protacanthopterygii</taxon>
        <taxon>Salmoniformes</taxon>
        <taxon>Salmonidae</taxon>
        <taxon>Salmoninae</taxon>
        <taxon>Salmo</taxon>
    </lineage>
</organism>
<evidence type="ECO:0000256" key="9">
    <source>
        <dbReference type="ARBA" id="ARBA00025378"/>
    </source>
</evidence>
<keyword evidence="8" id="KW-0819">tRNA processing</keyword>
<dbReference type="Gene3D" id="3.30.1960.10">
    <property type="entry name" value="tRNA wybutosine-synthesizing-like"/>
    <property type="match status" value="1"/>
</dbReference>
<dbReference type="PANTHER" id="PTHR48418:SF1">
    <property type="entry name" value="TRNA WYBUTOSINE-SYNTHESIZING PROTEIN 3"/>
    <property type="match status" value="1"/>
</dbReference>
<feature type="domain" description="tRNA wybutosine-synthesizing protein" evidence="12">
    <location>
        <begin position="6"/>
        <end position="75"/>
    </location>
</feature>
<comment type="function">
    <text evidence="9">Probable S-adenosyl-L-methionine-dependent methyltransferase that acts as a component of the wybutosine biosynthesis pathway. Wybutosine is a hyper modified guanosine with a tricyclic base found at the 3'-position adjacent to the anticodon of eukaryotic phenylalanine tRNA.</text>
</comment>
<reference evidence="13" key="1">
    <citation type="submission" date="2025-08" db="UniProtKB">
        <authorList>
            <consortium name="Ensembl"/>
        </authorList>
    </citation>
    <scope>IDENTIFICATION</scope>
</reference>
<evidence type="ECO:0000256" key="2">
    <source>
        <dbReference type="ARBA" id="ARBA00008569"/>
    </source>
</evidence>
<evidence type="ECO:0000256" key="3">
    <source>
        <dbReference type="ARBA" id="ARBA00012750"/>
    </source>
</evidence>
<comment type="similarity">
    <text evidence="2">Belongs to the TYW3 family.</text>
</comment>
<name>A0A674D0C3_SALTR</name>
<dbReference type="GO" id="GO:0032259">
    <property type="term" value="P:methylation"/>
    <property type="evidence" value="ECO:0007669"/>
    <property type="project" value="UniProtKB-KW"/>
</dbReference>
<dbReference type="InParanoid" id="A0A674D0C3"/>
<dbReference type="PANTHER" id="PTHR48418">
    <property type="entry name" value="TRNA WYBUTOSINE-SYNTHESIZING PROTEIN 3"/>
    <property type="match status" value="1"/>
</dbReference>
<evidence type="ECO:0000256" key="8">
    <source>
        <dbReference type="ARBA" id="ARBA00022694"/>
    </source>
</evidence>
<dbReference type="AlphaFoldDB" id="A0A674D0C3"/>
<evidence type="ECO:0000256" key="10">
    <source>
        <dbReference type="ARBA" id="ARBA00030554"/>
    </source>
</evidence>
<evidence type="ECO:0000256" key="4">
    <source>
        <dbReference type="ARBA" id="ARBA00016536"/>
    </source>
</evidence>
<keyword evidence="14" id="KW-1185">Reference proteome</keyword>
<dbReference type="InterPro" id="IPR036602">
    <property type="entry name" value="tRNA_yW-synthesising-like_sf"/>
</dbReference>
<comment type="pathway">
    <text evidence="1">tRNA modification; wybutosine-tRNA(Phe) biosynthesis.</text>
</comment>
<dbReference type="SUPFAM" id="SSF111278">
    <property type="entry name" value="SSo0622-like"/>
    <property type="match status" value="1"/>
</dbReference>
<dbReference type="GeneTree" id="ENSGT00940000170376"/>
<evidence type="ECO:0000256" key="7">
    <source>
        <dbReference type="ARBA" id="ARBA00022691"/>
    </source>
</evidence>
<protein>
    <recommendedName>
        <fullName evidence="4">tRNA wybutosine-synthesizing protein 3 homolog</fullName>
        <ecNumber evidence="3">2.1.1.282</ecNumber>
    </recommendedName>
    <alternativeName>
        <fullName evidence="10">tRNA(Phe) 7-((3-amino-3-carboxypropyl)-4-demethylwyosine(37)-N(4))-methyltransferase</fullName>
    </alternativeName>
</protein>
<dbReference type="Ensembl" id="ENSSTUT00000095082.1">
    <property type="protein sequence ID" value="ENSSTUP00000089390.1"/>
    <property type="gene ID" value="ENSSTUG00000039282.1"/>
</dbReference>
<dbReference type="GO" id="GO:0008168">
    <property type="term" value="F:methyltransferase activity"/>
    <property type="evidence" value="ECO:0007669"/>
    <property type="project" value="UniProtKB-KW"/>
</dbReference>
<keyword evidence="5" id="KW-0489">Methyltransferase</keyword>
<dbReference type="GO" id="GO:0008033">
    <property type="term" value="P:tRNA processing"/>
    <property type="evidence" value="ECO:0007669"/>
    <property type="project" value="UniProtKB-KW"/>
</dbReference>
<dbReference type="UniPathway" id="UPA00375"/>
<dbReference type="EC" id="2.1.1.282" evidence="3"/>
<evidence type="ECO:0000256" key="11">
    <source>
        <dbReference type="ARBA" id="ARBA00049202"/>
    </source>
</evidence>
<keyword evidence="6" id="KW-0808">Transferase</keyword>
<evidence type="ECO:0000256" key="1">
    <source>
        <dbReference type="ARBA" id="ARBA00004797"/>
    </source>
</evidence>
<evidence type="ECO:0000259" key="12">
    <source>
        <dbReference type="Pfam" id="PF02676"/>
    </source>
</evidence>
<dbReference type="Pfam" id="PF02676">
    <property type="entry name" value="TYW3"/>
    <property type="match status" value="1"/>
</dbReference>
<keyword evidence="7" id="KW-0949">S-adenosyl-L-methionine</keyword>
<accession>A0A674D0C3</accession>
<evidence type="ECO:0000313" key="13">
    <source>
        <dbReference type="Ensembl" id="ENSSTUP00000089390.1"/>
    </source>
</evidence>
<comment type="catalytic activity">
    <reaction evidence="11">
        <text>4-demethyl-7-[(3S)-3-amino-3-carboxypropyl]wyosine(37) in tRNA(Phe) + S-adenosyl-L-methionine = 7-[(3S)-3-amino-3-carboxypropyl]wyosine(37) in tRNA(Phe) + S-adenosyl-L-homocysteine + H(+)</text>
        <dbReference type="Rhea" id="RHEA:36635"/>
        <dbReference type="Rhea" id="RHEA-COMP:10378"/>
        <dbReference type="Rhea" id="RHEA-COMP:10379"/>
        <dbReference type="ChEBI" id="CHEBI:15378"/>
        <dbReference type="ChEBI" id="CHEBI:57856"/>
        <dbReference type="ChEBI" id="CHEBI:59789"/>
        <dbReference type="ChEBI" id="CHEBI:73543"/>
        <dbReference type="ChEBI" id="CHEBI:73550"/>
        <dbReference type="EC" id="2.1.1.282"/>
    </reaction>
</comment>
<evidence type="ECO:0000256" key="6">
    <source>
        <dbReference type="ARBA" id="ARBA00022679"/>
    </source>
</evidence>
<evidence type="ECO:0000313" key="14">
    <source>
        <dbReference type="Proteomes" id="UP000472277"/>
    </source>
</evidence>
<sequence>MFILQHSLAINSGFRNSGLTVDKKGKIITAVRSTHGLEVPLSHKGQVLAKEDYIYFLVEVANQKMEEYVKQIERYIVHDQLQRLPKNQTLIQLTLRTAWAVGWICSHRQIKSNTFVFVTCFVNNGCRLNSEMLTYGPFPTMQRERK</sequence>
<dbReference type="InterPro" id="IPR003827">
    <property type="entry name" value="tRNA_yW-synthesising"/>
</dbReference>
<reference evidence="13" key="2">
    <citation type="submission" date="2025-09" db="UniProtKB">
        <authorList>
            <consortium name="Ensembl"/>
        </authorList>
    </citation>
    <scope>IDENTIFICATION</scope>
</reference>